<evidence type="ECO:0000313" key="1">
    <source>
        <dbReference type="EMBL" id="CDO97589.1"/>
    </source>
</evidence>
<gene>
    <name evidence="1" type="ORF">GSCOC_T00014971001</name>
</gene>
<accession>A0A068TNR9</accession>
<dbReference type="Gramene" id="CDO97589">
    <property type="protein sequence ID" value="CDO97589"/>
    <property type="gene ID" value="GSCOC_T00014971001"/>
</dbReference>
<dbReference type="AlphaFoldDB" id="A0A068TNR9"/>
<proteinExistence type="predicted"/>
<reference evidence="2" key="1">
    <citation type="journal article" date="2014" name="Science">
        <title>The coffee genome provides insight into the convergent evolution of caffeine biosynthesis.</title>
        <authorList>
            <person name="Denoeud F."/>
            <person name="Carretero-Paulet L."/>
            <person name="Dereeper A."/>
            <person name="Droc G."/>
            <person name="Guyot R."/>
            <person name="Pietrella M."/>
            <person name="Zheng C."/>
            <person name="Alberti A."/>
            <person name="Anthony F."/>
            <person name="Aprea G."/>
            <person name="Aury J.M."/>
            <person name="Bento P."/>
            <person name="Bernard M."/>
            <person name="Bocs S."/>
            <person name="Campa C."/>
            <person name="Cenci A."/>
            <person name="Combes M.C."/>
            <person name="Crouzillat D."/>
            <person name="Da Silva C."/>
            <person name="Daddiego L."/>
            <person name="De Bellis F."/>
            <person name="Dussert S."/>
            <person name="Garsmeur O."/>
            <person name="Gayraud T."/>
            <person name="Guignon V."/>
            <person name="Jahn K."/>
            <person name="Jamilloux V."/>
            <person name="Joet T."/>
            <person name="Labadie K."/>
            <person name="Lan T."/>
            <person name="Leclercq J."/>
            <person name="Lepelley M."/>
            <person name="Leroy T."/>
            <person name="Li L.T."/>
            <person name="Librado P."/>
            <person name="Lopez L."/>
            <person name="Munoz A."/>
            <person name="Noel B."/>
            <person name="Pallavicini A."/>
            <person name="Perrotta G."/>
            <person name="Poncet V."/>
            <person name="Pot D."/>
            <person name="Priyono X."/>
            <person name="Rigoreau M."/>
            <person name="Rouard M."/>
            <person name="Rozas J."/>
            <person name="Tranchant-Dubreuil C."/>
            <person name="VanBuren R."/>
            <person name="Zhang Q."/>
            <person name="Andrade A.C."/>
            <person name="Argout X."/>
            <person name="Bertrand B."/>
            <person name="de Kochko A."/>
            <person name="Graziosi G."/>
            <person name="Henry R.J."/>
            <person name="Jayarama X."/>
            <person name="Ming R."/>
            <person name="Nagai C."/>
            <person name="Rounsley S."/>
            <person name="Sankoff D."/>
            <person name="Giuliano G."/>
            <person name="Albert V.A."/>
            <person name="Wincker P."/>
            <person name="Lashermes P."/>
        </authorList>
    </citation>
    <scope>NUCLEOTIDE SEQUENCE [LARGE SCALE GENOMIC DNA]</scope>
    <source>
        <strain evidence="2">cv. DH200-94</strain>
    </source>
</reference>
<name>A0A068TNR9_COFCA</name>
<dbReference type="InParanoid" id="A0A068TNR9"/>
<dbReference type="EMBL" id="HG739085">
    <property type="protein sequence ID" value="CDO97589.1"/>
    <property type="molecule type" value="Genomic_DNA"/>
</dbReference>
<organism evidence="1 2">
    <name type="scientific">Coffea canephora</name>
    <name type="common">Robusta coffee</name>
    <dbReference type="NCBI Taxonomy" id="49390"/>
    <lineage>
        <taxon>Eukaryota</taxon>
        <taxon>Viridiplantae</taxon>
        <taxon>Streptophyta</taxon>
        <taxon>Embryophyta</taxon>
        <taxon>Tracheophyta</taxon>
        <taxon>Spermatophyta</taxon>
        <taxon>Magnoliopsida</taxon>
        <taxon>eudicotyledons</taxon>
        <taxon>Gunneridae</taxon>
        <taxon>Pentapetalae</taxon>
        <taxon>asterids</taxon>
        <taxon>lamiids</taxon>
        <taxon>Gentianales</taxon>
        <taxon>Rubiaceae</taxon>
        <taxon>Ixoroideae</taxon>
        <taxon>Gardenieae complex</taxon>
        <taxon>Bertiereae - Coffeeae clade</taxon>
        <taxon>Coffeeae</taxon>
        <taxon>Coffea</taxon>
    </lineage>
</organism>
<keyword evidence="2" id="KW-1185">Reference proteome</keyword>
<protein>
    <submittedName>
        <fullName evidence="1">Uncharacterized protein</fullName>
    </submittedName>
</protein>
<sequence length="78" mass="8826">MLLLDRSNFGGCAISALFPLFFSWLSLPGVQAILAFFNIPHVLFSDGNKFSSDLRKWRSGRRRRRAPSIGIRGRFIVA</sequence>
<dbReference type="Proteomes" id="UP000295252">
    <property type="component" value="Chromosome IV"/>
</dbReference>
<evidence type="ECO:0000313" key="2">
    <source>
        <dbReference type="Proteomes" id="UP000295252"/>
    </source>
</evidence>